<dbReference type="KEGG" id="saqu:EJC51_04625"/>
<evidence type="ECO:0000256" key="1">
    <source>
        <dbReference type="SAM" id="MobiDB-lite"/>
    </source>
</evidence>
<name>A0A3S9HTG8_9ACTN</name>
<accession>A0A3S9HTG8</accession>
<organism evidence="2 3">
    <name type="scientific">Streptomyces aquilus</name>
    <dbReference type="NCBI Taxonomy" id="2548456"/>
    <lineage>
        <taxon>Bacteria</taxon>
        <taxon>Bacillati</taxon>
        <taxon>Actinomycetota</taxon>
        <taxon>Actinomycetes</taxon>
        <taxon>Kitasatosporales</taxon>
        <taxon>Streptomycetaceae</taxon>
        <taxon>Streptomyces</taxon>
    </lineage>
</organism>
<sequence length="148" mass="16375">MTWTGRVEAGGTGPGTPAMTARGRGSHESVQDGRWIVGTYEQDQYLLDGTPVLTWQLLWVVGWAPQTGDYRATLADDYGRVGVMRGRIDGDRLTFEQIGGESLRLRLVWDATDPQDLVWSNEMSADGGPWTLVEAYHCTPVGHRPQDV</sequence>
<feature type="region of interest" description="Disordered" evidence="1">
    <location>
        <begin position="1"/>
        <end position="27"/>
    </location>
</feature>
<gene>
    <name evidence="2" type="ORF">EJC51_04625</name>
</gene>
<evidence type="ECO:0000313" key="3">
    <source>
        <dbReference type="Proteomes" id="UP000280197"/>
    </source>
</evidence>
<keyword evidence="3" id="KW-1185">Reference proteome</keyword>
<reference evidence="2 3" key="1">
    <citation type="submission" date="2018-12" db="EMBL/GenBank/DDBJ databases">
        <authorList>
            <person name="Li K."/>
        </authorList>
    </citation>
    <scope>NUCLEOTIDE SEQUENCE [LARGE SCALE GENOMIC DNA]</scope>
    <source>
        <strain evidence="3">CR22</strain>
    </source>
</reference>
<dbReference type="InterPro" id="IPR011473">
    <property type="entry name" value="DUF1579"/>
</dbReference>
<evidence type="ECO:0000313" key="2">
    <source>
        <dbReference type="EMBL" id="AZP15443.1"/>
    </source>
</evidence>
<dbReference type="EMBL" id="CP034463">
    <property type="protein sequence ID" value="AZP15443.1"/>
    <property type="molecule type" value="Genomic_DNA"/>
</dbReference>
<protein>
    <submittedName>
        <fullName evidence="2">DUF1579 domain-containing protein</fullName>
    </submittedName>
</protein>
<dbReference type="RefSeq" id="WP_126269822.1">
    <property type="nucleotide sequence ID" value="NZ_CP034463.1"/>
</dbReference>
<dbReference type="Pfam" id="PF07617">
    <property type="entry name" value="DUF1579"/>
    <property type="match status" value="1"/>
</dbReference>
<dbReference type="AlphaFoldDB" id="A0A3S9HTG8"/>
<proteinExistence type="predicted"/>
<dbReference type="Proteomes" id="UP000280197">
    <property type="component" value="Chromosome"/>
</dbReference>